<gene>
    <name evidence="2" type="ORF">Scep_028038</name>
</gene>
<keyword evidence="3" id="KW-1185">Reference proteome</keyword>
<dbReference type="Proteomes" id="UP001419268">
    <property type="component" value="Unassembled WGS sequence"/>
</dbReference>
<dbReference type="InterPro" id="IPR057197">
    <property type="entry name" value="DUF7875"/>
</dbReference>
<evidence type="ECO:0000313" key="2">
    <source>
        <dbReference type="EMBL" id="KAK9088956.1"/>
    </source>
</evidence>
<accession>A0AAP0E959</accession>
<evidence type="ECO:0000313" key="3">
    <source>
        <dbReference type="Proteomes" id="UP001419268"/>
    </source>
</evidence>
<dbReference type="EMBL" id="JBBNAG010000012">
    <property type="protein sequence ID" value="KAK9088956.1"/>
    <property type="molecule type" value="Genomic_DNA"/>
</dbReference>
<protein>
    <recommendedName>
        <fullName evidence="1">DUF7875 domain-containing protein</fullName>
    </recommendedName>
</protein>
<dbReference type="PANTHER" id="PTHR36331">
    <property type="entry name" value="40S RIBOSOMAL PROTEIN"/>
    <property type="match status" value="1"/>
</dbReference>
<dbReference type="AlphaFoldDB" id="A0AAP0E959"/>
<sequence length="182" mass="20648">MFAIKTANSIIKATKFTRWRRTSPWPTPLVSFASNSSLFDFFDEKLCRSDAKLCSRLMRHTVGLYTISGGLAFWVLCRLHYEPTLSPSVPNKFNLYIDIEFIIQNGNYFTVEKTINSLSSLFLSRSARRQPEMLIGDERSNMLNHCLSPPPNCQCPPPPTATNFCRLLSPPPVAAASYRRAH</sequence>
<name>A0AAP0E959_9MAGN</name>
<organism evidence="2 3">
    <name type="scientific">Stephania cephalantha</name>
    <dbReference type="NCBI Taxonomy" id="152367"/>
    <lineage>
        <taxon>Eukaryota</taxon>
        <taxon>Viridiplantae</taxon>
        <taxon>Streptophyta</taxon>
        <taxon>Embryophyta</taxon>
        <taxon>Tracheophyta</taxon>
        <taxon>Spermatophyta</taxon>
        <taxon>Magnoliopsida</taxon>
        <taxon>Ranunculales</taxon>
        <taxon>Menispermaceae</taxon>
        <taxon>Menispermoideae</taxon>
        <taxon>Cissampelideae</taxon>
        <taxon>Stephania</taxon>
    </lineage>
</organism>
<feature type="domain" description="DUF7875" evidence="1">
    <location>
        <begin position="41"/>
        <end position="86"/>
    </location>
</feature>
<proteinExistence type="predicted"/>
<reference evidence="2 3" key="1">
    <citation type="submission" date="2024-01" db="EMBL/GenBank/DDBJ databases">
        <title>Genome assemblies of Stephania.</title>
        <authorList>
            <person name="Yang L."/>
        </authorList>
    </citation>
    <scope>NUCLEOTIDE SEQUENCE [LARGE SCALE GENOMIC DNA]</scope>
    <source>
        <strain evidence="2">JXDWG</strain>
        <tissue evidence="2">Leaf</tissue>
    </source>
</reference>
<dbReference type="PANTHER" id="PTHR36331:SF1">
    <property type="entry name" value="40S RIBOSOMAL PROTEIN"/>
    <property type="match status" value="1"/>
</dbReference>
<dbReference type="Pfam" id="PF25285">
    <property type="entry name" value="DUF7875"/>
    <property type="match status" value="1"/>
</dbReference>
<evidence type="ECO:0000259" key="1">
    <source>
        <dbReference type="Pfam" id="PF25285"/>
    </source>
</evidence>
<comment type="caution">
    <text evidence="2">The sequence shown here is derived from an EMBL/GenBank/DDBJ whole genome shotgun (WGS) entry which is preliminary data.</text>
</comment>